<dbReference type="Pfam" id="PF01797">
    <property type="entry name" value="Y1_Tnp"/>
    <property type="match status" value="1"/>
</dbReference>
<sequence>MKIPYIKHNHSICLLVYHFVTVTKRRKPEFEGIDLKLFKAAIANYPITIHVGEIMPDHIHLLIQAPAIFSPAYLAKLIKGCSSRAIGKDQKENWHGFSTGYFISTTGGTAVDAVKAYIENQKHED</sequence>
<dbReference type="GO" id="GO:0004803">
    <property type="term" value="F:transposase activity"/>
    <property type="evidence" value="ECO:0007669"/>
    <property type="project" value="InterPro"/>
</dbReference>
<dbReference type="InterPro" id="IPR002686">
    <property type="entry name" value="Transposase_17"/>
</dbReference>
<dbReference type="NCBIfam" id="NF033573">
    <property type="entry name" value="transpos_IS200"/>
    <property type="match status" value="1"/>
</dbReference>
<dbReference type="EMBL" id="LSGP01000013">
    <property type="protein sequence ID" value="KYZ77179.1"/>
    <property type="molecule type" value="Genomic_DNA"/>
</dbReference>
<evidence type="ECO:0000313" key="2">
    <source>
        <dbReference type="EMBL" id="KYZ77179.1"/>
    </source>
</evidence>
<dbReference type="SMART" id="SM01321">
    <property type="entry name" value="Y1_Tnp"/>
    <property type="match status" value="1"/>
</dbReference>
<name>A0A154BTC5_ANASB</name>
<dbReference type="Proteomes" id="UP000076268">
    <property type="component" value="Unassembled WGS sequence"/>
</dbReference>
<keyword evidence="3" id="KW-1185">Reference proteome</keyword>
<dbReference type="SUPFAM" id="SSF143422">
    <property type="entry name" value="Transposase IS200-like"/>
    <property type="match status" value="1"/>
</dbReference>
<dbReference type="PANTHER" id="PTHR33360">
    <property type="entry name" value="TRANSPOSASE FOR INSERTION SEQUENCE ELEMENT IS200"/>
    <property type="match status" value="1"/>
</dbReference>
<evidence type="ECO:0000259" key="1">
    <source>
        <dbReference type="SMART" id="SM01321"/>
    </source>
</evidence>
<dbReference type="GO" id="GO:0003677">
    <property type="term" value="F:DNA binding"/>
    <property type="evidence" value="ECO:0007669"/>
    <property type="project" value="InterPro"/>
</dbReference>
<dbReference type="AlphaFoldDB" id="A0A154BTC5"/>
<dbReference type="InterPro" id="IPR036515">
    <property type="entry name" value="Transposase_17_sf"/>
</dbReference>
<gene>
    <name evidence="2" type="ORF">AXX12_03335</name>
</gene>
<protein>
    <recommendedName>
        <fullName evidence="1">Transposase IS200-like domain-containing protein</fullName>
    </recommendedName>
</protein>
<dbReference type="STRING" id="1794912.AXX12_03335"/>
<organism evidence="2 3">
    <name type="scientific">Anaerosporomusa subterranea</name>
    <dbReference type="NCBI Taxonomy" id="1794912"/>
    <lineage>
        <taxon>Bacteria</taxon>
        <taxon>Bacillati</taxon>
        <taxon>Bacillota</taxon>
        <taxon>Negativicutes</taxon>
        <taxon>Acetonemataceae</taxon>
        <taxon>Anaerosporomusa</taxon>
    </lineage>
</organism>
<comment type="caution">
    <text evidence="2">The sequence shown here is derived from an EMBL/GenBank/DDBJ whole genome shotgun (WGS) entry which is preliminary data.</text>
</comment>
<dbReference type="Gene3D" id="3.30.70.1290">
    <property type="entry name" value="Transposase IS200-like"/>
    <property type="match status" value="1"/>
</dbReference>
<reference evidence="2 3" key="1">
    <citation type="submission" date="2016-02" db="EMBL/GenBank/DDBJ databases">
        <title>Anaerosporomusa subterraneum gen. nov., sp. nov., a spore-forming obligate anaerobe isolated from saprolite.</title>
        <authorList>
            <person name="Choi J.K."/>
            <person name="Shah M."/>
            <person name="Yee N."/>
        </authorList>
    </citation>
    <scope>NUCLEOTIDE SEQUENCE [LARGE SCALE GENOMIC DNA]</scope>
    <source>
        <strain evidence="2 3">RU4</strain>
    </source>
</reference>
<dbReference type="GO" id="GO:0006313">
    <property type="term" value="P:DNA transposition"/>
    <property type="evidence" value="ECO:0007669"/>
    <property type="project" value="InterPro"/>
</dbReference>
<proteinExistence type="predicted"/>
<feature type="domain" description="Transposase IS200-like" evidence="1">
    <location>
        <begin position="12"/>
        <end position="121"/>
    </location>
</feature>
<accession>A0A154BTC5</accession>
<evidence type="ECO:0000313" key="3">
    <source>
        <dbReference type="Proteomes" id="UP000076268"/>
    </source>
</evidence>